<gene>
    <name evidence="1" type="ORF">CRI93_07565</name>
</gene>
<proteinExistence type="predicted"/>
<name>A0A2H3P770_9BACT</name>
<dbReference type="Proteomes" id="UP000221024">
    <property type="component" value="Unassembled WGS sequence"/>
</dbReference>
<dbReference type="RefSeq" id="WP_098062019.1">
    <property type="nucleotide sequence ID" value="NZ_PDEP01000006.1"/>
</dbReference>
<protein>
    <submittedName>
        <fullName evidence="1">Uncharacterized protein</fullName>
    </submittedName>
</protein>
<accession>A0A2H3P770</accession>
<dbReference type="EMBL" id="PDEP01000006">
    <property type="protein sequence ID" value="PEN06991.1"/>
    <property type="molecule type" value="Genomic_DNA"/>
</dbReference>
<organism evidence="1 2">
    <name type="scientific">Longimonas halophila</name>
    <dbReference type="NCBI Taxonomy" id="1469170"/>
    <lineage>
        <taxon>Bacteria</taxon>
        <taxon>Pseudomonadati</taxon>
        <taxon>Rhodothermota</taxon>
        <taxon>Rhodothermia</taxon>
        <taxon>Rhodothermales</taxon>
        <taxon>Salisaetaceae</taxon>
        <taxon>Longimonas</taxon>
    </lineage>
</organism>
<dbReference type="OrthoDB" id="1493658at2"/>
<evidence type="ECO:0000313" key="2">
    <source>
        <dbReference type="Proteomes" id="UP000221024"/>
    </source>
</evidence>
<reference evidence="1 2" key="1">
    <citation type="submission" date="2017-10" db="EMBL/GenBank/DDBJ databases">
        <title>Draft genome of Longimonas halophila.</title>
        <authorList>
            <person name="Goh K.M."/>
            <person name="Shamsir M.S."/>
            <person name="Lim S.W."/>
        </authorList>
    </citation>
    <scope>NUCLEOTIDE SEQUENCE [LARGE SCALE GENOMIC DNA]</scope>
    <source>
        <strain evidence="1 2">KCTC 42399</strain>
    </source>
</reference>
<keyword evidence="2" id="KW-1185">Reference proteome</keyword>
<comment type="caution">
    <text evidence="1">The sequence shown here is derived from an EMBL/GenBank/DDBJ whole genome shotgun (WGS) entry which is preliminary data.</text>
</comment>
<dbReference type="AlphaFoldDB" id="A0A2H3P770"/>
<sequence>MLFLTACDDNPTGVGVDVGDDPLQGGEPVTVSLTPTSLNVERRAPVTGAVAGNLPERFFAGRVDDPLVGTTEAQGFLNLFQPIEELSGSLYNDPLTDVSLRLAPISVYGDTTSTVTMALYDMPAPWDGAGARSDTTLAEGEQILTFELDPTDEETLVPLPRTWINENEPVLRDTTGGGEAFLDAFAGFRIAPASGNAAIGFNRNDTSLRVATSTDTTNFNGRVSLTTLERTPSDALPDDRALVQGGFANALTFTYDFDAPPLDTLRGTPVNRAEFVLPVDTTLWADSTPDGFARPTPDSYSFTGTSTDGDQTVTLSSNLTPFNEGLRFTGDTPVRIFEEGFLRESAFSEFVITPNATESGTSNEISLDVALFHRLPIDPTASDTEGPRATVTVTPY</sequence>
<evidence type="ECO:0000313" key="1">
    <source>
        <dbReference type="EMBL" id="PEN06991.1"/>
    </source>
</evidence>